<feature type="transmembrane region" description="Helical" evidence="4">
    <location>
        <begin position="7"/>
        <end position="24"/>
    </location>
</feature>
<dbReference type="Pfam" id="PF08239">
    <property type="entry name" value="SH3_3"/>
    <property type="match status" value="1"/>
</dbReference>
<name>A0ABU9K2M4_9BACI</name>
<dbReference type="EC" id="3.5.1.28" evidence="7"/>
<keyword evidence="2 7" id="KW-0378">Hydrolase</keyword>
<dbReference type="Pfam" id="PF00395">
    <property type="entry name" value="SLH"/>
    <property type="match status" value="3"/>
</dbReference>
<evidence type="ECO:0000256" key="4">
    <source>
        <dbReference type="SAM" id="Phobius"/>
    </source>
</evidence>
<dbReference type="SMART" id="SM00287">
    <property type="entry name" value="SH3b"/>
    <property type="match status" value="1"/>
</dbReference>
<dbReference type="PANTHER" id="PTHR30404">
    <property type="entry name" value="N-ACETYLMURAMOYL-L-ALANINE AMIDASE"/>
    <property type="match status" value="1"/>
</dbReference>
<reference evidence="7 8" key="1">
    <citation type="submission" date="2024-03" db="EMBL/GenBank/DDBJ databases">
        <title>Bacilli Hybrid Assemblies.</title>
        <authorList>
            <person name="Kovac J."/>
        </authorList>
    </citation>
    <scope>NUCLEOTIDE SEQUENCE [LARGE SCALE GENOMIC DNA]</scope>
    <source>
        <strain evidence="7 8">FSL M8-0022</strain>
    </source>
</reference>
<gene>
    <name evidence="7" type="ORF">NST17_17965</name>
</gene>
<keyword evidence="4" id="KW-0812">Transmembrane</keyword>
<keyword evidence="4" id="KW-0472">Membrane</keyword>
<proteinExistence type="predicted"/>
<dbReference type="SUPFAM" id="SSF53187">
    <property type="entry name" value="Zn-dependent exopeptidases"/>
    <property type="match status" value="1"/>
</dbReference>
<accession>A0ABU9K2M4</accession>
<keyword evidence="8" id="KW-1185">Reference proteome</keyword>
<dbReference type="InterPro" id="IPR050695">
    <property type="entry name" value="N-acetylmuramoyl_amidase_3"/>
</dbReference>
<evidence type="ECO:0000313" key="7">
    <source>
        <dbReference type="EMBL" id="MEL3959043.1"/>
    </source>
</evidence>
<organism evidence="7 8">
    <name type="scientific">Caldifermentibacillus hisashii</name>
    <dbReference type="NCBI Taxonomy" id="996558"/>
    <lineage>
        <taxon>Bacteria</taxon>
        <taxon>Bacillati</taxon>
        <taxon>Bacillota</taxon>
        <taxon>Bacilli</taxon>
        <taxon>Bacillales</taxon>
        <taxon>Bacillaceae</taxon>
        <taxon>Caldifermentibacillus</taxon>
    </lineage>
</organism>
<keyword evidence="3" id="KW-0961">Cell wall biogenesis/degradation</keyword>
<evidence type="ECO:0000259" key="5">
    <source>
        <dbReference type="PROSITE" id="PS51272"/>
    </source>
</evidence>
<protein>
    <submittedName>
        <fullName evidence="7">N-acetylmuramoyl-L-alanine amidase</fullName>
        <ecNumber evidence="7">3.5.1.28</ecNumber>
    </submittedName>
</protein>
<sequence>MKKNIRIYFYVFSVLLIAGNMFLGKETSASTFQDVPGQYQREISYLFTNNVITGYPNGEFRPNQAVTREEAATMIGRALKLDGTRQKTSFSDVGSESYASGYIQSAYQKGIIQGDGNGLFRPYDNMTRLEMAYLIVRAFNLNETSAVNFTDMPTNPEAAAVVNKLKTAGITNGYPGNVFMPNKSITRIEFALMVARALNAEFRTADETVKPVTKYVTADVLNVRSGPGTGYQIIGKLTYGSAILVTGQSGTWYAITYNGKTGYVSSAYVIDQPTQTTPPNQQPSKKKTIAVDAGHGGSDPGASGNGLVEKDITLDVATRLQKYLTDGGYKVVMTRNNDTYISLDERVNYAVKQGADIFISIHVNSYTGNSANGTESYYYNGGNHATESKQLATFMQKRLVNELDTTNRGVKTNTYRVLKTNTIPATLVELAFITNSEDAKKLGSATYRDKAAHALYLGVIDYDNWDGNN</sequence>
<dbReference type="RefSeq" id="WP_342020790.1">
    <property type="nucleotide sequence ID" value="NZ_JBBYAK010000001.1"/>
</dbReference>
<evidence type="ECO:0000259" key="6">
    <source>
        <dbReference type="PROSITE" id="PS51781"/>
    </source>
</evidence>
<dbReference type="CDD" id="cd02696">
    <property type="entry name" value="MurNAc-LAA"/>
    <property type="match status" value="1"/>
</dbReference>
<feature type="domain" description="SLH" evidence="5">
    <location>
        <begin position="150"/>
        <end position="208"/>
    </location>
</feature>
<dbReference type="EMBL" id="JBBYAK010000001">
    <property type="protein sequence ID" value="MEL3959043.1"/>
    <property type="molecule type" value="Genomic_DNA"/>
</dbReference>
<feature type="domain" description="SLH" evidence="5">
    <location>
        <begin position="26"/>
        <end position="85"/>
    </location>
</feature>
<dbReference type="PROSITE" id="PS51781">
    <property type="entry name" value="SH3B"/>
    <property type="match status" value="1"/>
</dbReference>
<dbReference type="GO" id="GO:0008745">
    <property type="term" value="F:N-acetylmuramoyl-L-alanine amidase activity"/>
    <property type="evidence" value="ECO:0007669"/>
    <property type="project" value="UniProtKB-EC"/>
</dbReference>
<dbReference type="InterPro" id="IPR001119">
    <property type="entry name" value="SLH_dom"/>
</dbReference>
<comment type="caution">
    <text evidence="7">The sequence shown here is derived from an EMBL/GenBank/DDBJ whole genome shotgun (WGS) entry which is preliminary data.</text>
</comment>
<keyword evidence="4" id="KW-1133">Transmembrane helix</keyword>
<dbReference type="InterPro" id="IPR003646">
    <property type="entry name" value="SH3-like_bac-type"/>
</dbReference>
<dbReference type="InterPro" id="IPR002508">
    <property type="entry name" value="MurNAc-LAA_cat"/>
</dbReference>
<dbReference type="Pfam" id="PF01520">
    <property type="entry name" value="Amidase_3"/>
    <property type="match status" value="1"/>
</dbReference>
<dbReference type="Gene3D" id="2.30.30.40">
    <property type="entry name" value="SH3 Domains"/>
    <property type="match status" value="1"/>
</dbReference>
<feature type="domain" description="SH3b" evidence="6">
    <location>
        <begin position="211"/>
        <end position="273"/>
    </location>
</feature>
<dbReference type="Gene3D" id="3.40.630.40">
    <property type="entry name" value="Zn-dependent exopeptidases"/>
    <property type="match status" value="1"/>
</dbReference>
<dbReference type="Proteomes" id="UP001459714">
    <property type="component" value="Unassembled WGS sequence"/>
</dbReference>
<evidence type="ECO:0000256" key="1">
    <source>
        <dbReference type="ARBA" id="ARBA00022729"/>
    </source>
</evidence>
<evidence type="ECO:0000313" key="8">
    <source>
        <dbReference type="Proteomes" id="UP001459714"/>
    </source>
</evidence>
<keyword evidence="1" id="KW-0732">Signal</keyword>
<dbReference type="SMART" id="SM00646">
    <property type="entry name" value="Ami_3"/>
    <property type="match status" value="1"/>
</dbReference>
<evidence type="ECO:0000256" key="3">
    <source>
        <dbReference type="ARBA" id="ARBA00023316"/>
    </source>
</evidence>
<feature type="domain" description="SLH" evidence="5">
    <location>
        <begin position="86"/>
        <end position="149"/>
    </location>
</feature>
<evidence type="ECO:0000256" key="2">
    <source>
        <dbReference type="ARBA" id="ARBA00022801"/>
    </source>
</evidence>
<dbReference type="PROSITE" id="PS51272">
    <property type="entry name" value="SLH"/>
    <property type="match status" value="3"/>
</dbReference>
<dbReference type="PANTHER" id="PTHR30404:SF0">
    <property type="entry name" value="N-ACETYLMURAMOYL-L-ALANINE AMIDASE AMIC"/>
    <property type="match status" value="1"/>
</dbReference>